<feature type="domain" description="Phage shock protein PspC N-terminal" evidence="7">
    <location>
        <begin position="3"/>
        <end position="60"/>
    </location>
</feature>
<keyword evidence="5 6" id="KW-0472">Membrane</keyword>
<organism evidence="8 9">
    <name type="scientific">Caloramator mitchellensis</name>
    <dbReference type="NCBI Taxonomy" id="908809"/>
    <lineage>
        <taxon>Bacteria</taxon>
        <taxon>Bacillati</taxon>
        <taxon>Bacillota</taxon>
        <taxon>Clostridia</taxon>
        <taxon>Eubacteriales</taxon>
        <taxon>Clostridiaceae</taxon>
        <taxon>Caloramator</taxon>
    </lineage>
</organism>
<reference evidence="8 9" key="1">
    <citation type="submission" date="2015-09" db="EMBL/GenBank/DDBJ databases">
        <title>Draft genome sequence of a Caloramator mitchellensis, a moderate thermophile from the Great Artesian Basin of Australia.</title>
        <authorList>
            <person name="Patel B.K."/>
        </authorList>
    </citation>
    <scope>NUCLEOTIDE SEQUENCE [LARGE SCALE GENOMIC DNA]</scope>
    <source>
        <strain evidence="8 9">VF08</strain>
    </source>
</reference>
<evidence type="ECO:0000313" key="8">
    <source>
        <dbReference type="EMBL" id="KRQ86231.1"/>
    </source>
</evidence>
<keyword evidence="9" id="KW-1185">Reference proteome</keyword>
<dbReference type="GO" id="GO:0005886">
    <property type="term" value="C:plasma membrane"/>
    <property type="evidence" value="ECO:0007669"/>
    <property type="project" value="UniProtKB-SubCell"/>
</dbReference>
<dbReference type="PANTHER" id="PTHR33885">
    <property type="entry name" value="PHAGE SHOCK PROTEIN C"/>
    <property type="match status" value="1"/>
</dbReference>
<dbReference type="EMBL" id="LKHP01000013">
    <property type="protein sequence ID" value="KRQ86231.1"/>
    <property type="molecule type" value="Genomic_DNA"/>
</dbReference>
<dbReference type="PANTHER" id="PTHR33885:SF3">
    <property type="entry name" value="PHAGE SHOCK PROTEIN C"/>
    <property type="match status" value="1"/>
</dbReference>
<evidence type="ECO:0000259" key="7">
    <source>
        <dbReference type="Pfam" id="PF04024"/>
    </source>
</evidence>
<proteinExistence type="predicted"/>
<protein>
    <submittedName>
        <fullName evidence="8">Phage shock protein C</fullName>
    </submittedName>
</protein>
<gene>
    <name evidence="8" type="primary">pspC</name>
    <name evidence="8" type="ORF">ABG79_01964</name>
</gene>
<evidence type="ECO:0000256" key="1">
    <source>
        <dbReference type="ARBA" id="ARBA00004162"/>
    </source>
</evidence>
<evidence type="ECO:0000256" key="5">
    <source>
        <dbReference type="ARBA" id="ARBA00023136"/>
    </source>
</evidence>
<comment type="subcellular location">
    <subcellularLocation>
        <location evidence="1">Cell membrane</location>
        <topology evidence="1">Single-pass membrane protein</topology>
    </subcellularLocation>
</comment>
<keyword evidence="4 6" id="KW-1133">Transmembrane helix</keyword>
<dbReference type="Proteomes" id="UP000052015">
    <property type="component" value="Unassembled WGS sequence"/>
</dbReference>
<dbReference type="PATRIC" id="fig|908809.3.peg.1964"/>
<evidence type="ECO:0000256" key="3">
    <source>
        <dbReference type="ARBA" id="ARBA00022692"/>
    </source>
</evidence>
<evidence type="ECO:0000256" key="4">
    <source>
        <dbReference type="ARBA" id="ARBA00022989"/>
    </source>
</evidence>
<evidence type="ECO:0000256" key="2">
    <source>
        <dbReference type="ARBA" id="ARBA00022475"/>
    </source>
</evidence>
<sequence length="62" mass="7099">MEKKLFRSKTDRMVAGVCAGIAKYFDIDPTIIRLMWVFIVMFGGAGILAYIICWIVIPEEKE</sequence>
<evidence type="ECO:0000313" key="9">
    <source>
        <dbReference type="Proteomes" id="UP000052015"/>
    </source>
</evidence>
<feature type="transmembrane region" description="Helical" evidence="6">
    <location>
        <begin position="34"/>
        <end position="57"/>
    </location>
</feature>
<dbReference type="InterPro" id="IPR007168">
    <property type="entry name" value="Phageshock_PspC_N"/>
</dbReference>
<dbReference type="AlphaFoldDB" id="A0A0R3JRV6"/>
<keyword evidence="2" id="KW-1003">Cell membrane</keyword>
<evidence type="ECO:0000256" key="6">
    <source>
        <dbReference type="SAM" id="Phobius"/>
    </source>
</evidence>
<dbReference type="InterPro" id="IPR052027">
    <property type="entry name" value="PspC"/>
</dbReference>
<accession>A0A0R3JRV6</accession>
<comment type="caution">
    <text evidence="8">The sequence shown here is derived from an EMBL/GenBank/DDBJ whole genome shotgun (WGS) entry which is preliminary data.</text>
</comment>
<dbReference type="Pfam" id="PF04024">
    <property type="entry name" value="PspC"/>
    <property type="match status" value="1"/>
</dbReference>
<name>A0A0R3JRV6_CALMK</name>
<dbReference type="RefSeq" id="WP_057979281.1">
    <property type="nucleotide sequence ID" value="NZ_LKHP01000013.1"/>
</dbReference>
<dbReference type="STRING" id="908809.ABG79_01964"/>
<dbReference type="OrthoDB" id="9815286at2"/>
<keyword evidence="3 6" id="KW-0812">Transmembrane</keyword>